<feature type="signal peptide" evidence="1">
    <location>
        <begin position="1"/>
        <end position="21"/>
    </location>
</feature>
<feature type="chain" id="PRO_5047148150" description="YMGG-like Gly-zipper domain-containing protein" evidence="1">
    <location>
        <begin position="22"/>
        <end position="78"/>
    </location>
</feature>
<dbReference type="EMBL" id="JBHUEN010000013">
    <property type="protein sequence ID" value="MFD1881030.1"/>
    <property type="molecule type" value="Genomic_DNA"/>
</dbReference>
<gene>
    <name evidence="2" type="ORF">ACFSCT_04790</name>
</gene>
<accession>A0ABW4R4S8</accession>
<evidence type="ECO:0000313" key="2">
    <source>
        <dbReference type="EMBL" id="MFD1881030.1"/>
    </source>
</evidence>
<evidence type="ECO:0008006" key="4">
    <source>
        <dbReference type="Google" id="ProtNLM"/>
    </source>
</evidence>
<evidence type="ECO:0000313" key="3">
    <source>
        <dbReference type="Proteomes" id="UP001597213"/>
    </source>
</evidence>
<evidence type="ECO:0000256" key="1">
    <source>
        <dbReference type="SAM" id="SignalP"/>
    </source>
</evidence>
<dbReference type="RefSeq" id="WP_379140545.1">
    <property type="nucleotide sequence ID" value="NZ_JBHUEN010000013.1"/>
</dbReference>
<protein>
    <recommendedName>
        <fullName evidence="4">YMGG-like Gly-zipper domain-containing protein</fullName>
    </recommendedName>
</protein>
<sequence length="78" mass="7440">MQKSVRFAGVGAALLVISTLAACQPGTYASADSQRAAIGAIGGAVAAKAFDKDPVVGAVGGAAAGALCDDAGVCRPAY</sequence>
<name>A0ABW4R4S8_9RHOB</name>
<organism evidence="2 3">
    <name type="scientific">Paracoccus pacificus</name>
    <dbReference type="NCBI Taxonomy" id="1463598"/>
    <lineage>
        <taxon>Bacteria</taxon>
        <taxon>Pseudomonadati</taxon>
        <taxon>Pseudomonadota</taxon>
        <taxon>Alphaproteobacteria</taxon>
        <taxon>Rhodobacterales</taxon>
        <taxon>Paracoccaceae</taxon>
        <taxon>Paracoccus</taxon>
    </lineage>
</organism>
<comment type="caution">
    <text evidence="2">The sequence shown here is derived from an EMBL/GenBank/DDBJ whole genome shotgun (WGS) entry which is preliminary data.</text>
</comment>
<dbReference type="PROSITE" id="PS51257">
    <property type="entry name" value="PROKAR_LIPOPROTEIN"/>
    <property type="match status" value="1"/>
</dbReference>
<keyword evidence="1" id="KW-0732">Signal</keyword>
<dbReference type="Proteomes" id="UP001597213">
    <property type="component" value="Unassembled WGS sequence"/>
</dbReference>
<proteinExistence type="predicted"/>
<keyword evidence="3" id="KW-1185">Reference proteome</keyword>
<reference evidence="3" key="1">
    <citation type="journal article" date="2019" name="Int. J. Syst. Evol. Microbiol.">
        <title>The Global Catalogue of Microorganisms (GCM) 10K type strain sequencing project: providing services to taxonomists for standard genome sequencing and annotation.</title>
        <authorList>
            <consortium name="The Broad Institute Genomics Platform"/>
            <consortium name="The Broad Institute Genome Sequencing Center for Infectious Disease"/>
            <person name="Wu L."/>
            <person name="Ma J."/>
        </authorList>
    </citation>
    <scope>NUCLEOTIDE SEQUENCE [LARGE SCALE GENOMIC DNA]</scope>
    <source>
        <strain evidence="3">CCUG 56029</strain>
    </source>
</reference>